<dbReference type="PROSITE" id="PS51406">
    <property type="entry name" value="FIBRINOGEN_C_2"/>
    <property type="match status" value="1"/>
</dbReference>
<dbReference type="SUPFAM" id="SSF56496">
    <property type="entry name" value="Fibrinogen C-terminal domain-like"/>
    <property type="match status" value="1"/>
</dbReference>
<feature type="chain" id="PRO_5036465210" description="Fibrinogen C-terminal domain-containing protein" evidence="1">
    <location>
        <begin position="17"/>
        <end position="257"/>
    </location>
</feature>
<dbReference type="NCBIfam" id="NF040941">
    <property type="entry name" value="GGGWT_bact"/>
    <property type="match status" value="1"/>
</dbReference>
<name>A0A8W8I3V5_MAGGI</name>
<keyword evidence="1" id="KW-0732">Signal</keyword>
<proteinExistence type="predicted"/>
<keyword evidence="4" id="KW-1185">Reference proteome</keyword>
<evidence type="ECO:0000313" key="3">
    <source>
        <dbReference type="EnsemblMetazoa" id="G12452.2:cds"/>
    </source>
</evidence>
<sequence length="257" mass="29599">MWTLVVITMVMWGVDTKGIKLYLSDEMKSMLEKSDWDHQDTALSIHGPMTLDVQSSFKLKKGHIFLNMLKSGVNRKYRDCADIKKQRPSSRDGVYTIYPAPGTNKTVFCDMTTDGGGWTVIQRRIDGKTDFYRKWKEYKNGFGHADHEYWLVYSSFFVNDEANKYKLTLGSFNGTKGLGDSLTARSNNMYFSTKDKDNSAGCAVLYKTAGWFNACFYTNLNGPYQKNSRKNGKELTWYHWGSTWRSLKSAKMMIRPM</sequence>
<dbReference type="InterPro" id="IPR050373">
    <property type="entry name" value="Fibrinogen_C-term_domain"/>
</dbReference>
<dbReference type="Proteomes" id="UP000005408">
    <property type="component" value="Unassembled WGS sequence"/>
</dbReference>
<dbReference type="AlphaFoldDB" id="A0A8W8I3V5"/>
<dbReference type="SMART" id="SM00186">
    <property type="entry name" value="FBG"/>
    <property type="match status" value="1"/>
</dbReference>
<evidence type="ECO:0000259" key="2">
    <source>
        <dbReference type="PROSITE" id="PS51406"/>
    </source>
</evidence>
<reference evidence="3" key="1">
    <citation type="submission" date="2022-08" db="UniProtKB">
        <authorList>
            <consortium name="EnsemblMetazoa"/>
        </authorList>
    </citation>
    <scope>IDENTIFICATION</scope>
    <source>
        <strain evidence="3">05x7-T-G4-1.051#20</strain>
    </source>
</reference>
<dbReference type="GO" id="GO:0005615">
    <property type="term" value="C:extracellular space"/>
    <property type="evidence" value="ECO:0007669"/>
    <property type="project" value="TreeGrafter"/>
</dbReference>
<dbReference type="InterPro" id="IPR014716">
    <property type="entry name" value="Fibrinogen_a/b/g_C_1"/>
</dbReference>
<evidence type="ECO:0000313" key="4">
    <source>
        <dbReference type="Proteomes" id="UP000005408"/>
    </source>
</evidence>
<dbReference type="InterPro" id="IPR036056">
    <property type="entry name" value="Fibrinogen-like_C"/>
</dbReference>
<accession>A0A8W8I3V5</accession>
<dbReference type="EnsemblMetazoa" id="G12452.2">
    <property type="protein sequence ID" value="G12452.2:cds"/>
    <property type="gene ID" value="G12452"/>
</dbReference>
<dbReference type="CDD" id="cd00087">
    <property type="entry name" value="FReD"/>
    <property type="match status" value="1"/>
</dbReference>
<organism evidence="3 4">
    <name type="scientific">Magallana gigas</name>
    <name type="common">Pacific oyster</name>
    <name type="synonym">Crassostrea gigas</name>
    <dbReference type="NCBI Taxonomy" id="29159"/>
    <lineage>
        <taxon>Eukaryota</taxon>
        <taxon>Metazoa</taxon>
        <taxon>Spiralia</taxon>
        <taxon>Lophotrochozoa</taxon>
        <taxon>Mollusca</taxon>
        <taxon>Bivalvia</taxon>
        <taxon>Autobranchia</taxon>
        <taxon>Pteriomorphia</taxon>
        <taxon>Ostreida</taxon>
        <taxon>Ostreoidea</taxon>
        <taxon>Ostreidae</taxon>
        <taxon>Magallana</taxon>
    </lineage>
</organism>
<dbReference type="Pfam" id="PF00147">
    <property type="entry name" value="Fibrinogen_C"/>
    <property type="match status" value="2"/>
</dbReference>
<feature type="signal peptide" evidence="1">
    <location>
        <begin position="1"/>
        <end position="16"/>
    </location>
</feature>
<feature type="domain" description="Fibrinogen C-terminal" evidence="2">
    <location>
        <begin position="71"/>
        <end position="257"/>
    </location>
</feature>
<evidence type="ECO:0000256" key="1">
    <source>
        <dbReference type="SAM" id="SignalP"/>
    </source>
</evidence>
<dbReference type="InterPro" id="IPR002181">
    <property type="entry name" value="Fibrinogen_a/b/g_C_dom"/>
</dbReference>
<dbReference type="PANTHER" id="PTHR19143:SF394">
    <property type="entry name" value="ANGIOPOIETIN-RELATED PROTEIN 3-LIKE"/>
    <property type="match status" value="1"/>
</dbReference>
<dbReference type="Gene3D" id="3.90.215.10">
    <property type="entry name" value="Gamma Fibrinogen, chain A, domain 1"/>
    <property type="match status" value="2"/>
</dbReference>
<protein>
    <recommendedName>
        <fullName evidence="2">Fibrinogen C-terminal domain-containing protein</fullName>
    </recommendedName>
</protein>
<dbReference type="PANTHER" id="PTHR19143">
    <property type="entry name" value="FIBRINOGEN/TENASCIN/ANGIOPOEITIN"/>
    <property type="match status" value="1"/>
</dbReference>